<evidence type="ECO:0000256" key="8">
    <source>
        <dbReference type="ARBA" id="ARBA00022737"/>
    </source>
</evidence>
<evidence type="ECO:0000259" key="25">
    <source>
        <dbReference type="PROSITE" id="PS50105"/>
    </source>
</evidence>
<dbReference type="InterPro" id="IPR008979">
    <property type="entry name" value="Galactose-bd-like_sf"/>
</dbReference>
<dbReference type="PROSITE" id="PS00109">
    <property type="entry name" value="PROTEIN_KINASE_TYR"/>
    <property type="match status" value="1"/>
</dbReference>
<proteinExistence type="predicted"/>
<keyword evidence="4" id="KW-0597">Phosphoprotein</keyword>
<dbReference type="AlphaFoldDB" id="A0A1A8BJX5"/>
<feature type="transmembrane region" description="Helical" evidence="22">
    <location>
        <begin position="547"/>
        <end position="572"/>
    </location>
</feature>
<evidence type="ECO:0000256" key="10">
    <source>
        <dbReference type="ARBA" id="ARBA00022777"/>
    </source>
</evidence>
<dbReference type="Gene3D" id="1.10.510.10">
    <property type="entry name" value="Transferase(Phosphotransferase) domain 1"/>
    <property type="match status" value="1"/>
</dbReference>
<feature type="chain" id="PRO_5015055800" description="receptor protein-tyrosine kinase" evidence="23">
    <location>
        <begin position="20"/>
        <end position="992"/>
    </location>
</feature>
<evidence type="ECO:0000256" key="14">
    <source>
        <dbReference type="ARBA" id="ARBA00023137"/>
    </source>
</evidence>
<dbReference type="Gene3D" id="2.60.120.260">
    <property type="entry name" value="Galactose-binding domain-like"/>
    <property type="match status" value="1"/>
</dbReference>
<dbReference type="EMBL" id="HADZ01003553">
    <property type="protein sequence ID" value="SBP67494.1"/>
    <property type="molecule type" value="Transcribed_RNA"/>
</dbReference>
<dbReference type="InterPro" id="IPR000719">
    <property type="entry name" value="Prot_kinase_dom"/>
</dbReference>
<dbReference type="SUPFAM" id="SSF47769">
    <property type="entry name" value="SAM/Pointed domain"/>
    <property type="match status" value="1"/>
</dbReference>
<dbReference type="PRINTS" id="PR00109">
    <property type="entry name" value="TYRKINASE"/>
</dbReference>
<keyword evidence="11 19" id="KW-0067">ATP-binding</keyword>
<dbReference type="InterPro" id="IPR017441">
    <property type="entry name" value="Protein_kinase_ATP_BS"/>
</dbReference>
<dbReference type="Gene3D" id="2.10.50.10">
    <property type="entry name" value="Tumor Necrosis Factor Receptor, subunit A, domain 2"/>
    <property type="match status" value="1"/>
</dbReference>
<evidence type="ECO:0000256" key="9">
    <source>
        <dbReference type="ARBA" id="ARBA00022741"/>
    </source>
</evidence>
<evidence type="ECO:0000256" key="17">
    <source>
        <dbReference type="ARBA" id="ARBA00051243"/>
    </source>
</evidence>
<evidence type="ECO:0000259" key="26">
    <source>
        <dbReference type="PROSITE" id="PS50853"/>
    </source>
</evidence>
<dbReference type="Pfam" id="PF07699">
    <property type="entry name" value="Ephrin_rec_like"/>
    <property type="match status" value="1"/>
</dbReference>
<evidence type="ECO:0000256" key="3">
    <source>
        <dbReference type="ARBA" id="ARBA00022475"/>
    </source>
</evidence>
<dbReference type="InterPro" id="IPR008266">
    <property type="entry name" value="Tyr_kinase_AS"/>
</dbReference>
<feature type="active site" description="Proton acceptor" evidence="18">
    <location>
        <position position="754"/>
    </location>
</feature>
<keyword evidence="6 22" id="KW-0812">Transmembrane</keyword>
<dbReference type="SMART" id="SM01411">
    <property type="entry name" value="Ephrin_rec_like"/>
    <property type="match status" value="1"/>
</dbReference>
<keyword evidence="8" id="KW-0677">Repeat</keyword>
<dbReference type="PIRSF" id="PIRSF000666">
    <property type="entry name" value="TyrPK_ephrin_receptor"/>
    <property type="match status" value="1"/>
</dbReference>
<dbReference type="SUPFAM" id="SSF56112">
    <property type="entry name" value="Protein kinase-like (PK-like)"/>
    <property type="match status" value="1"/>
</dbReference>
<comment type="catalytic activity">
    <reaction evidence="17">
        <text>L-tyrosyl-[protein] + ATP = O-phospho-L-tyrosyl-[protein] + ADP + H(+)</text>
        <dbReference type="Rhea" id="RHEA:10596"/>
        <dbReference type="Rhea" id="RHEA-COMP:10136"/>
        <dbReference type="Rhea" id="RHEA-COMP:20101"/>
        <dbReference type="ChEBI" id="CHEBI:15378"/>
        <dbReference type="ChEBI" id="CHEBI:30616"/>
        <dbReference type="ChEBI" id="CHEBI:46858"/>
        <dbReference type="ChEBI" id="CHEBI:61978"/>
        <dbReference type="ChEBI" id="CHEBI:456216"/>
        <dbReference type="EC" id="2.7.10.1"/>
    </reaction>
</comment>
<dbReference type="InterPro" id="IPR001660">
    <property type="entry name" value="SAM"/>
</dbReference>
<dbReference type="Pfam" id="PF00536">
    <property type="entry name" value="SAM_1"/>
    <property type="match status" value="1"/>
</dbReference>
<gene>
    <name evidence="28" type="primary">EPHA6</name>
</gene>
<dbReference type="Pfam" id="PF14575">
    <property type="entry name" value="EphA2_TM"/>
    <property type="match status" value="1"/>
</dbReference>
<evidence type="ECO:0000256" key="19">
    <source>
        <dbReference type="PIRSR" id="PIRSR000666-2"/>
    </source>
</evidence>
<feature type="domain" description="Eph LBD" evidence="27">
    <location>
        <begin position="26"/>
        <end position="206"/>
    </location>
</feature>
<dbReference type="SMART" id="SM00615">
    <property type="entry name" value="EPH_lbd"/>
    <property type="match status" value="1"/>
</dbReference>
<dbReference type="FunFam" id="2.60.40.1770:FF:000001">
    <property type="entry name" value="Ephrin type-A receptor 5"/>
    <property type="match status" value="1"/>
</dbReference>
<evidence type="ECO:0000256" key="7">
    <source>
        <dbReference type="ARBA" id="ARBA00022729"/>
    </source>
</evidence>
<evidence type="ECO:0000256" key="18">
    <source>
        <dbReference type="PIRSR" id="PIRSR000666-1"/>
    </source>
</evidence>
<dbReference type="PROSITE" id="PS00791">
    <property type="entry name" value="RECEPTOR_TYR_KIN_V_2"/>
    <property type="match status" value="1"/>
</dbReference>
<dbReference type="EMBL" id="HAEA01014089">
    <property type="protein sequence ID" value="SBQ42569.1"/>
    <property type="molecule type" value="Transcribed_RNA"/>
</dbReference>
<organism evidence="28">
    <name type="scientific">Nothobranchius kadleci</name>
    <name type="common">African annual killifish</name>
    <dbReference type="NCBI Taxonomy" id="1051664"/>
    <lineage>
        <taxon>Eukaryota</taxon>
        <taxon>Metazoa</taxon>
        <taxon>Chordata</taxon>
        <taxon>Craniata</taxon>
        <taxon>Vertebrata</taxon>
        <taxon>Euteleostomi</taxon>
        <taxon>Actinopterygii</taxon>
        <taxon>Neopterygii</taxon>
        <taxon>Teleostei</taxon>
        <taxon>Neoteleostei</taxon>
        <taxon>Acanthomorphata</taxon>
        <taxon>Ovalentaria</taxon>
        <taxon>Atherinomorphae</taxon>
        <taxon>Cyprinodontiformes</taxon>
        <taxon>Nothobranchiidae</taxon>
        <taxon>Nothobranchius</taxon>
    </lineage>
</organism>
<feature type="signal peptide" evidence="23">
    <location>
        <begin position="1"/>
        <end position="19"/>
    </location>
</feature>
<evidence type="ECO:0000256" key="15">
    <source>
        <dbReference type="ARBA" id="ARBA00023170"/>
    </source>
</evidence>
<keyword evidence="3" id="KW-1003">Cell membrane</keyword>
<dbReference type="Pfam" id="PF00041">
    <property type="entry name" value="fn3"/>
    <property type="match status" value="2"/>
</dbReference>
<dbReference type="EC" id="2.7.10.1" evidence="2"/>
<dbReference type="InterPro" id="IPR001426">
    <property type="entry name" value="Tyr_kinase_rcpt_V_CS"/>
</dbReference>
<dbReference type="Gene3D" id="2.60.40.10">
    <property type="entry name" value="Immunoglobulins"/>
    <property type="match status" value="2"/>
</dbReference>
<dbReference type="InterPro" id="IPR011009">
    <property type="entry name" value="Kinase-like_dom_sf"/>
</dbReference>
<dbReference type="FunFam" id="2.10.50.10:FF:000001">
    <property type="entry name" value="Ephrin type-A receptor 5"/>
    <property type="match status" value="1"/>
</dbReference>
<dbReference type="InterPro" id="IPR036116">
    <property type="entry name" value="FN3_sf"/>
</dbReference>
<keyword evidence="10" id="KW-0418">Kinase</keyword>
<dbReference type="Pfam" id="PF01404">
    <property type="entry name" value="Ephrin_lbd"/>
    <property type="match status" value="1"/>
</dbReference>
<accession>A0A1A8BJX5</accession>
<dbReference type="PROSITE" id="PS50853">
    <property type="entry name" value="FN3"/>
    <property type="match status" value="2"/>
</dbReference>
<evidence type="ECO:0000256" key="16">
    <source>
        <dbReference type="ARBA" id="ARBA00023180"/>
    </source>
</evidence>
<dbReference type="PANTHER" id="PTHR46877:SF10">
    <property type="entry name" value="EPHRIN TYPE-A RECEPTOR 6"/>
    <property type="match status" value="1"/>
</dbReference>
<evidence type="ECO:0000256" key="2">
    <source>
        <dbReference type="ARBA" id="ARBA00011902"/>
    </source>
</evidence>
<keyword evidence="7 23" id="KW-0732">Signal</keyword>
<feature type="disulfide bond" evidence="20">
    <location>
        <begin position="68"/>
        <end position="188"/>
    </location>
</feature>
<dbReference type="FunFam" id="2.60.40.10:FF:000059">
    <property type="entry name" value="Ephrin type-A receptor 6"/>
    <property type="match status" value="1"/>
</dbReference>
<evidence type="ECO:0000256" key="11">
    <source>
        <dbReference type="ARBA" id="ARBA00022840"/>
    </source>
</evidence>
<dbReference type="GO" id="GO:0030425">
    <property type="term" value="C:dendrite"/>
    <property type="evidence" value="ECO:0007669"/>
    <property type="project" value="TreeGrafter"/>
</dbReference>
<evidence type="ECO:0000256" key="1">
    <source>
        <dbReference type="ARBA" id="ARBA00004251"/>
    </source>
</evidence>
<dbReference type="PANTHER" id="PTHR46877">
    <property type="entry name" value="EPH RECEPTOR A5"/>
    <property type="match status" value="1"/>
</dbReference>
<keyword evidence="16" id="KW-0325">Glycoprotein</keyword>
<evidence type="ECO:0000256" key="23">
    <source>
        <dbReference type="SAM" id="SignalP"/>
    </source>
</evidence>
<dbReference type="InterPro" id="IPR001090">
    <property type="entry name" value="Ephrin_rcpt_lig-bd_dom"/>
</dbReference>
<evidence type="ECO:0000256" key="12">
    <source>
        <dbReference type="ARBA" id="ARBA00022989"/>
    </source>
</evidence>
<keyword evidence="12 22" id="KW-1133">Transmembrane helix</keyword>
<evidence type="ECO:0000256" key="21">
    <source>
        <dbReference type="PROSITE-ProRule" id="PRU10141"/>
    </source>
</evidence>
<dbReference type="GO" id="GO:0005886">
    <property type="term" value="C:plasma membrane"/>
    <property type="evidence" value="ECO:0007669"/>
    <property type="project" value="UniProtKB-SubCell"/>
</dbReference>
<keyword evidence="20" id="KW-1015">Disulfide bond</keyword>
<evidence type="ECO:0000256" key="5">
    <source>
        <dbReference type="ARBA" id="ARBA00022679"/>
    </source>
</evidence>
<feature type="binding site" evidence="19 21">
    <location>
        <position position="661"/>
    </location>
    <ligand>
        <name>ATP</name>
        <dbReference type="ChEBI" id="CHEBI:30616"/>
    </ligand>
</feature>
<dbReference type="SMART" id="SM00060">
    <property type="entry name" value="FN3"/>
    <property type="match status" value="2"/>
</dbReference>
<keyword evidence="14" id="KW-0829">Tyrosine-protein kinase</keyword>
<dbReference type="SUPFAM" id="SSF49265">
    <property type="entry name" value="Fibronectin type III"/>
    <property type="match status" value="1"/>
</dbReference>
<sequence>MRSGGKYCVLLLLLQSVLPDSGVSNQVVLLDTTTALGELDWKTYPVNGWDAITEMDEQNRPIHTFQVCHVMEPNQNNWLRSGWIQRQAAQRVYVELRFTLRDCNSIPWVSGTCKETFNLFYLQTDDPLPAATRFRPIDYAKVDTIAADESFTQTDLGDRVLRLNTEVREVGPVTQKGFYLAFQDVGACIALVSVKVFYKRCPSTLRNLAAFPETVPHMDSSSLVEVRGACVENAEERDTPKLYCGADGDWLVPLGRCICSIGHEEMDGHCRACKAGFFKANAGNVKCSKCPLRSSSHDQEATICHCDKGFYRAIKDPPTMACTRPPSAPRNLVSLINDTALFLQWTPPANTGGRNDITYNILCQRCDGGDSGETQCEPCEPDLHFIPRPLGITGTSVAVLDFAMHANYTFHVEAVNGVSELGVAARSLANITVNTHQAGVLGPAFLGIVKKDWATYNSIALSWSEVQQPHSDIVDYEVKYYEKEQEQLSYSSTRTKFPSVVVTGLRPSTVYVFHVRGRTPAGYTAYSPNFEFTTAAEDPDVADQGQVLVVVTASVGGFSLLVILTLFLLITGRCQGYIKARMKSEEKRTRFHSGHVPFSGIKTYVDPDTYEDPTQAVEEFAKEIDPSCICIDRVIGAGEFGEVCSGRLRIPGRKDIAVAIKTLKGGYMDQQRRTFLREASIIGQFSNSNIIRLEGVVTRSRPVMIVVEYMENGGLDTFLRTRDGQFTVLQLVGMLHGIAVGMTYLSDMGYVHRDLAARNILVDENLVCKVSDFGMSRVLEDDSEAAYTATGGKIPIRWTAPEAIAYGKFSSASDAWSYGIVMWEVMSYGERPYWEMSNQDVILSIEEGYRLPAPIGCPVILHQLMLHCWQKEYSQRPHFNDVLSFLDKLIINPSSMLALVNDAISFPDSPEDMPDYPLFISIGDWLDSIKMSQYKSNFLAAGYTTLDSISTMSIDDVKRIGVCLIGHQRRIISSIQSLRLQLHHIQQSGFQV</sequence>
<dbReference type="PROSITE" id="PS50011">
    <property type="entry name" value="PROTEIN_KINASE_DOM"/>
    <property type="match status" value="1"/>
</dbReference>
<dbReference type="FunFam" id="1.10.510.10:FF:000019">
    <property type="entry name" value="Ephrin type-A receptor 5"/>
    <property type="match status" value="1"/>
</dbReference>
<evidence type="ECO:0000256" key="4">
    <source>
        <dbReference type="ARBA" id="ARBA00022553"/>
    </source>
</evidence>
<dbReference type="PROSITE" id="PS00107">
    <property type="entry name" value="PROTEIN_KINASE_ATP"/>
    <property type="match status" value="1"/>
</dbReference>
<dbReference type="InterPro" id="IPR020635">
    <property type="entry name" value="Tyr_kinase_cat_dom"/>
</dbReference>
<dbReference type="Gene3D" id="3.30.200.20">
    <property type="entry name" value="Phosphorylase Kinase, domain 1"/>
    <property type="match status" value="1"/>
</dbReference>
<feature type="domain" description="Fibronectin type-III" evidence="26">
    <location>
        <begin position="442"/>
        <end position="537"/>
    </location>
</feature>
<feature type="binding site" evidence="19">
    <location>
        <begin position="635"/>
        <end position="643"/>
    </location>
    <ligand>
        <name>ATP</name>
        <dbReference type="ChEBI" id="CHEBI:30616"/>
    </ligand>
</feature>
<dbReference type="InterPro" id="IPR050449">
    <property type="entry name" value="Ephrin_rcpt_TKs"/>
</dbReference>
<dbReference type="FunFam" id="3.30.200.20:FF:000001">
    <property type="entry name" value="Ephrin type-A receptor 5"/>
    <property type="match status" value="1"/>
</dbReference>
<dbReference type="Pfam" id="PF07714">
    <property type="entry name" value="PK_Tyr_Ser-Thr"/>
    <property type="match status" value="1"/>
</dbReference>
<dbReference type="InterPro" id="IPR013761">
    <property type="entry name" value="SAM/pointed_sf"/>
</dbReference>
<feature type="disulfide bond" evidence="20">
    <location>
        <begin position="103"/>
        <end position="113"/>
    </location>
</feature>
<evidence type="ECO:0000256" key="6">
    <source>
        <dbReference type="ARBA" id="ARBA00022692"/>
    </source>
</evidence>
<dbReference type="InterPro" id="IPR013783">
    <property type="entry name" value="Ig-like_fold"/>
</dbReference>
<dbReference type="InterPro" id="IPR011641">
    <property type="entry name" value="Tyr-kin_ephrin_A/B_rcpt-like"/>
</dbReference>
<evidence type="ECO:0000256" key="22">
    <source>
        <dbReference type="SAM" id="Phobius"/>
    </source>
</evidence>
<keyword evidence="5" id="KW-0808">Transferase</keyword>
<dbReference type="GO" id="GO:0005005">
    <property type="term" value="F:transmembrane-ephrin receptor activity"/>
    <property type="evidence" value="ECO:0007669"/>
    <property type="project" value="TreeGrafter"/>
</dbReference>
<comment type="subcellular location">
    <subcellularLocation>
        <location evidence="1">Cell membrane</location>
        <topology evidence="1">Single-pass type I membrane protein</topology>
    </subcellularLocation>
</comment>
<evidence type="ECO:0000256" key="13">
    <source>
        <dbReference type="ARBA" id="ARBA00023136"/>
    </source>
</evidence>
<dbReference type="Gene3D" id="2.60.40.1770">
    <property type="entry name" value="ephrin a2 ectodomain"/>
    <property type="match status" value="1"/>
</dbReference>
<dbReference type="Pfam" id="PF25599">
    <property type="entry name" value="Ephrin_CRD"/>
    <property type="match status" value="1"/>
</dbReference>
<dbReference type="PROSITE" id="PS50105">
    <property type="entry name" value="SAM_DOMAIN"/>
    <property type="match status" value="1"/>
</dbReference>
<keyword evidence="9 19" id="KW-0547">Nucleotide-binding</keyword>
<evidence type="ECO:0000256" key="20">
    <source>
        <dbReference type="PIRSR" id="PIRSR000666-3"/>
    </source>
</evidence>
<dbReference type="SUPFAM" id="SSF49785">
    <property type="entry name" value="Galactose-binding domain-like"/>
    <property type="match status" value="1"/>
</dbReference>
<feature type="domain" description="Protein kinase" evidence="24">
    <location>
        <begin position="629"/>
        <end position="890"/>
    </location>
</feature>
<reference evidence="28" key="2">
    <citation type="submission" date="2016-06" db="EMBL/GenBank/DDBJ databases">
        <title>The genome of a short-lived fish provides insights into sex chromosome evolution and the genetic control of aging.</title>
        <authorList>
            <person name="Reichwald K."/>
            <person name="Felder M."/>
            <person name="Petzold A."/>
            <person name="Koch P."/>
            <person name="Groth M."/>
            <person name="Platzer M."/>
        </authorList>
    </citation>
    <scope>NUCLEOTIDE SEQUENCE</scope>
    <source>
        <tissue evidence="28">Brain</tissue>
    </source>
</reference>
<dbReference type="GO" id="GO:0005524">
    <property type="term" value="F:ATP binding"/>
    <property type="evidence" value="ECO:0007669"/>
    <property type="project" value="UniProtKB-UniRule"/>
</dbReference>
<evidence type="ECO:0000259" key="27">
    <source>
        <dbReference type="PROSITE" id="PS51550"/>
    </source>
</evidence>
<feature type="domain" description="Fibronectin type-III" evidence="26">
    <location>
        <begin position="325"/>
        <end position="438"/>
    </location>
</feature>
<keyword evidence="15 28" id="KW-0675">Receptor</keyword>
<dbReference type="CDD" id="cd00063">
    <property type="entry name" value="FN3"/>
    <property type="match status" value="2"/>
</dbReference>
<dbReference type="InterPro" id="IPR016257">
    <property type="entry name" value="Tyr_kinase_ephrin_rcpt"/>
</dbReference>
<dbReference type="Gene3D" id="1.10.150.50">
    <property type="entry name" value="Transcription Factor, Ets-1"/>
    <property type="match status" value="1"/>
</dbReference>
<dbReference type="FunFam" id="2.60.120.260:FF:000001">
    <property type="entry name" value="Ephrin type-A receptor 7"/>
    <property type="match status" value="1"/>
</dbReference>
<dbReference type="GO" id="GO:0007411">
    <property type="term" value="P:axon guidance"/>
    <property type="evidence" value="ECO:0007669"/>
    <property type="project" value="TreeGrafter"/>
</dbReference>
<dbReference type="FunFam" id="1.10.150.50:FF:000001">
    <property type="entry name" value="Ephrin type-A receptor 5"/>
    <property type="match status" value="1"/>
</dbReference>
<evidence type="ECO:0000259" key="24">
    <source>
        <dbReference type="PROSITE" id="PS50011"/>
    </source>
</evidence>
<dbReference type="PROSITE" id="PS51550">
    <property type="entry name" value="EPH_LBD"/>
    <property type="match status" value="1"/>
</dbReference>
<keyword evidence="13 22" id="KW-0472">Membrane</keyword>
<reference evidence="28" key="1">
    <citation type="submission" date="2016-05" db="EMBL/GenBank/DDBJ databases">
        <authorList>
            <person name="Lavstsen T."/>
            <person name="Jespersen J.S."/>
        </authorList>
    </citation>
    <scope>NUCLEOTIDE SEQUENCE</scope>
    <source>
        <tissue evidence="28">Brain</tissue>
    </source>
</reference>
<protein>
    <recommendedName>
        <fullName evidence="2">receptor protein-tyrosine kinase</fullName>
        <ecNumber evidence="2">2.7.10.1</ecNumber>
    </recommendedName>
</protein>
<dbReference type="SMART" id="SM00454">
    <property type="entry name" value="SAM"/>
    <property type="match status" value="1"/>
</dbReference>
<dbReference type="InterPro" id="IPR027936">
    <property type="entry name" value="Eph_TM"/>
</dbReference>
<dbReference type="InterPro" id="IPR001245">
    <property type="entry name" value="Ser-Thr/Tyr_kinase_cat_dom"/>
</dbReference>
<evidence type="ECO:0000313" key="28">
    <source>
        <dbReference type="EMBL" id="SBP67494.1"/>
    </source>
</evidence>
<feature type="domain" description="SAM" evidence="25">
    <location>
        <begin position="921"/>
        <end position="981"/>
    </location>
</feature>
<dbReference type="PROSITE" id="PS00790">
    <property type="entry name" value="RECEPTOR_TYR_KIN_V_1"/>
    <property type="match status" value="1"/>
</dbReference>
<dbReference type="InterPro" id="IPR003961">
    <property type="entry name" value="FN3_dom"/>
</dbReference>
<dbReference type="SMART" id="SM00219">
    <property type="entry name" value="TyrKc"/>
    <property type="match status" value="1"/>
</dbReference>
<name>A0A1A8BJX5_NOTKA</name>